<organism evidence="1 2">
    <name type="scientific">Granulicella pectinivorans</name>
    <dbReference type="NCBI Taxonomy" id="474950"/>
    <lineage>
        <taxon>Bacteria</taxon>
        <taxon>Pseudomonadati</taxon>
        <taxon>Acidobacteriota</taxon>
        <taxon>Terriglobia</taxon>
        <taxon>Terriglobales</taxon>
        <taxon>Acidobacteriaceae</taxon>
        <taxon>Granulicella</taxon>
    </lineage>
</organism>
<evidence type="ECO:0000313" key="2">
    <source>
        <dbReference type="Proteomes" id="UP000199024"/>
    </source>
</evidence>
<name>A0A1I6LHH9_9BACT</name>
<sequence length="182" mass="19151">MASPSVVASQLCNGKGYLFMQDVKDTFFVALRDRVASRNPARTVVVRGVVRPGVMVEENELATEWIPTGVFSVRWRDVAVDRSGDVPLAALGCSIRYGTDGDAAHGGMDRGRLLAQMDAELGLALGAGVRNVPKMSFASGAAVALGTQVFWGDVAFGAAVVAGERLERVATVTVFGYLEAGS</sequence>
<reference evidence="1 2" key="1">
    <citation type="submission" date="2016-10" db="EMBL/GenBank/DDBJ databases">
        <authorList>
            <person name="de Groot N.N."/>
        </authorList>
    </citation>
    <scope>NUCLEOTIDE SEQUENCE [LARGE SCALE GENOMIC DNA]</scope>
    <source>
        <strain evidence="1 2">DSM 21001</strain>
    </source>
</reference>
<dbReference type="STRING" id="474950.SAMN05421771_0723"/>
<evidence type="ECO:0000313" key="1">
    <source>
        <dbReference type="EMBL" id="SFS02909.1"/>
    </source>
</evidence>
<protein>
    <submittedName>
        <fullName evidence="1">Uncharacterized protein</fullName>
    </submittedName>
</protein>
<gene>
    <name evidence="1" type="ORF">SAMN05421771_0723</name>
</gene>
<accession>A0A1I6LHH9</accession>
<dbReference type="AlphaFoldDB" id="A0A1I6LHH9"/>
<dbReference type="RefSeq" id="WP_245781661.1">
    <property type="nucleotide sequence ID" value="NZ_FOZL01000001.1"/>
</dbReference>
<proteinExistence type="predicted"/>
<keyword evidence="2" id="KW-1185">Reference proteome</keyword>
<dbReference type="EMBL" id="FOZL01000001">
    <property type="protein sequence ID" value="SFS02909.1"/>
    <property type="molecule type" value="Genomic_DNA"/>
</dbReference>
<dbReference type="Proteomes" id="UP000199024">
    <property type="component" value="Unassembled WGS sequence"/>
</dbReference>